<keyword evidence="3" id="KW-1185">Reference proteome</keyword>
<accession>A0A9P1BHW5</accession>
<reference evidence="2 3" key="2">
    <citation type="submission" date="2024-05" db="EMBL/GenBank/DDBJ databases">
        <authorList>
            <person name="Chen Y."/>
            <person name="Shah S."/>
            <person name="Dougan E. K."/>
            <person name="Thang M."/>
            <person name="Chan C."/>
        </authorList>
    </citation>
    <scope>NUCLEOTIDE SEQUENCE [LARGE SCALE GENOMIC DNA]</scope>
</reference>
<proteinExistence type="predicted"/>
<protein>
    <submittedName>
        <fullName evidence="2">Cytochrome b5 heme-binding domain-containing protein</fullName>
    </submittedName>
</protein>
<dbReference type="EMBL" id="CAMXCT010000034">
    <property type="protein sequence ID" value="CAI3972773.1"/>
    <property type="molecule type" value="Genomic_DNA"/>
</dbReference>
<organism evidence="1">
    <name type="scientific">Cladocopium goreaui</name>
    <dbReference type="NCBI Taxonomy" id="2562237"/>
    <lineage>
        <taxon>Eukaryota</taxon>
        <taxon>Sar</taxon>
        <taxon>Alveolata</taxon>
        <taxon>Dinophyceae</taxon>
        <taxon>Suessiales</taxon>
        <taxon>Symbiodiniaceae</taxon>
        <taxon>Cladocopium</taxon>
    </lineage>
</organism>
<name>A0A9P1BHW5_9DINO</name>
<evidence type="ECO:0000313" key="3">
    <source>
        <dbReference type="Proteomes" id="UP001152797"/>
    </source>
</evidence>
<dbReference type="OrthoDB" id="10453544at2759"/>
<reference evidence="1" key="1">
    <citation type="submission" date="2022-10" db="EMBL/GenBank/DDBJ databases">
        <authorList>
            <person name="Chen Y."/>
            <person name="Dougan E. K."/>
            <person name="Chan C."/>
            <person name="Rhodes N."/>
            <person name="Thang M."/>
        </authorList>
    </citation>
    <scope>NUCLEOTIDE SEQUENCE</scope>
</reference>
<evidence type="ECO:0000313" key="1">
    <source>
        <dbReference type="EMBL" id="CAI3972773.1"/>
    </source>
</evidence>
<dbReference type="AlphaFoldDB" id="A0A9P1BHW5"/>
<gene>
    <name evidence="1" type="ORF">C1SCF055_LOCUS1333</name>
</gene>
<dbReference type="Proteomes" id="UP001152797">
    <property type="component" value="Unassembled WGS sequence"/>
</dbReference>
<comment type="caution">
    <text evidence="1">The sequence shown here is derived from an EMBL/GenBank/DDBJ whole genome shotgun (WGS) entry which is preliminary data.</text>
</comment>
<dbReference type="EMBL" id="CAMXCT020000034">
    <property type="protein sequence ID" value="CAL1126148.1"/>
    <property type="molecule type" value="Genomic_DNA"/>
</dbReference>
<sequence>MAVGHWITALWEDWRTRYFLGQGLTKESGGGLALFPLNLCCSSAQVMYVTYTVHHVMTLLAYLYSLCSYQLGGVMVQGLLFELPVLWMLRREMGYISRPKAQWLTEVRRTHAHHGATYLTFLLGRGPAECLWIVSMLPTSFGNELLEESLSLQSTVVYHTLAAFFTSLNLRILGLLFCWHEQDVSQARRWDLAEME</sequence>
<dbReference type="EMBL" id="CAMXCT030000034">
    <property type="protein sequence ID" value="CAL4760085.1"/>
    <property type="molecule type" value="Genomic_DNA"/>
</dbReference>
<evidence type="ECO:0000313" key="2">
    <source>
        <dbReference type="EMBL" id="CAL4760085.1"/>
    </source>
</evidence>